<dbReference type="PANTHER" id="PTHR11487">
    <property type="entry name" value="THIOESTERASE"/>
    <property type="match status" value="1"/>
</dbReference>
<accession>A0A7C9R9U4</accession>
<dbReference type="SMART" id="SM00824">
    <property type="entry name" value="PKS_TE"/>
    <property type="match status" value="1"/>
</dbReference>
<dbReference type="GO" id="GO:0008610">
    <property type="term" value="P:lipid biosynthetic process"/>
    <property type="evidence" value="ECO:0007669"/>
    <property type="project" value="TreeGrafter"/>
</dbReference>
<dbReference type="PANTHER" id="PTHR11487:SF0">
    <property type="entry name" value="S-ACYL FATTY ACID SYNTHASE THIOESTERASE, MEDIUM CHAIN"/>
    <property type="match status" value="1"/>
</dbReference>
<dbReference type="InterPro" id="IPR020802">
    <property type="entry name" value="TesA-like"/>
</dbReference>
<keyword evidence="2" id="KW-0378">Hydrolase</keyword>
<dbReference type="AlphaFoldDB" id="A0A7C9R9U4"/>
<evidence type="ECO:0000256" key="2">
    <source>
        <dbReference type="ARBA" id="ARBA00022801"/>
    </source>
</evidence>
<dbReference type="InterPro" id="IPR001031">
    <property type="entry name" value="Thioesterase"/>
</dbReference>
<dbReference type="Pfam" id="PF00975">
    <property type="entry name" value="Thioesterase"/>
    <property type="match status" value="1"/>
</dbReference>
<name>A0A7C9R9U4_9HYPH</name>
<evidence type="ECO:0000259" key="3">
    <source>
        <dbReference type="SMART" id="SM00824"/>
    </source>
</evidence>
<dbReference type="InterPro" id="IPR012223">
    <property type="entry name" value="TEII"/>
</dbReference>
<evidence type="ECO:0000313" key="4">
    <source>
        <dbReference type="EMBL" id="NGN43118.1"/>
    </source>
</evidence>
<dbReference type="InterPro" id="IPR029058">
    <property type="entry name" value="AB_hydrolase_fold"/>
</dbReference>
<dbReference type="Proteomes" id="UP000481252">
    <property type="component" value="Unassembled WGS sequence"/>
</dbReference>
<dbReference type="Gene3D" id="3.40.50.1820">
    <property type="entry name" value="alpha/beta hydrolase"/>
    <property type="match status" value="1"/>
</dbReference>
<reference evidence="4 5" key="1">
    <citation type="submission" date="2020-02" db="EMBL/GenBank/DDBJ databases">
        <title>Genome sequence of the type strain CGMCC 1.15528 of Mesorhizobium zhangyense.</title>
        <authorList>
            <person name="Gao J."/>
            <person name="Sun J."/>
        </authorList>
    </citation>
    <scope>NUCLEOTIDE SEQUENCE [LARGE SCALE GENOMIC DNA]</scope>
    <source>
        <strain evidence="4 5">CGMCC 1.15528</strain>
    </source>
</reference>
<protein>
    <submittedName>
        <fullName evidence="4">Thioesterase</fullName>
    </submittedName>
</protein>
<dbReference type="SUPFAM" id="SSF53474">
    <property type="entry name" value="alpha/beta-Hydrolases"/>
    <property type="match status" value="1"/>
</dbReference>
<organism evidence="4 5">
    <name type="scientific">Mesorhizobium zhangyense</name>
    <dbReference type="NCBI Taxonomy" id="1776730"/>
    <lineage>
        <taxon>Bacteria</taxon>
        <taxon>Pseudomonadati</taxon>
        <taxon>Pseudomonadota</taxon>
        <taxon>Alphaproteobacteria</taxon>
        <taxon>Hyphomicrobiales</taxon>
        <taxon>Phyllobacteriaceae</taxon>
        <taxon>Mesorhizobium</taxon>
    </lineage>
</organism>
<sequence>MATMSELSERFVDSPWLVRFRDVVEPEARIVCFPFGGGSAAYFARWAWRVGDAADLVAVQYPGRCSRASEPALVDFNVLVDSAARAIAPLLDHGKVVFFGHSFGALVAFEVAHLLSERGLNPPQHLVVSARGAPGDDRGDACSELGEEDLRALVRRLDGMSEEAMADERLMASIIPALRADLMALGTWRYKPRSPLAMPMTAMGGSEDRDCPIEWLDDWKKETSGNFTRRVFSGGHFYLNRHSDAVLGMLLDAAGLELPRPRPRRIVPAFTPEKLRQVSGGARP</sequence>
<keyword evidence="5" id="KW-1185">Reference proteome</keyword>
<feature type="domain" description="Thioesterase TesA-like" evidence="3">
    <location>
        <begin position="31"/>
        <end position="250"/>
    </location>
</feature>
<proteinExistence type="inferred from homology"/>
<dbReference type="GO" id="GO:0016787">
    <property type="term" value="F:hydrolase activity"/>
    <property type="evidence" value="ECO:0007669"/>
    <property type="project" value="UniProtKB-KW"/>
</dbReference>
<comment type="caution">
    <text evidence="4">The sequence shown here is derived from an EMBL/GenBank/DDBJ whole genome shotgun (WGS) entry which is preliminary data.</text>
</comment>
<gene>
    <name evidence="4" type="ORF">G6N74_18770</name>
</gene>
<comment type="similarity">
    <text evidence="1">Belongs to the thioesterase family.</text>
</comment>
<evidence type="ECO:0000256" key="1">
    <source>
        <dbReference type="ARBA" id="ARBA00007169"/>
    </source>
</evidence>
<evidence type="ECO:0000313" key="5">
    <source>
        <dbReference type="Proteomes" id="UP000481252"/>
    </source>
</evidence>
<dbReference type="EMBL" id="JAAKZG010000008">
    <property type="protein sequence ID" value="NGN43118.1"/>
    <property type="molecule type" value="Genomic_DNA"/>
</dbReference>